<gene>
    <name evidence="2" type="ORF">SLS55_010206</name>
</gene>
<feature type="transmembrane region" description="Helical" evidence="1">
    <location>
        <begin position="170"/>
        <end position="190"/>
    </location>
</feature>
<feature type="transmembrane region" description="Helical" evidence="1">
    <location>
        <begin position="309"/>
        <end position="329"/>
    </location>
</feature>
<dbReference type="RefSeq" id="XP_066627878.1">
    <property type="nucleotide sequence ID" value="XM_066781595.1"/>
</dbReference>
<protein>
    <submittedName>
        <fullName evidence="2">Uncharacterized protein</fullName>
    </submittedName>
</protein>
<evidence type="ECO:0000313" key="3">
    <source>
        <dbReference type="Proteomes" id="UP001430584"/>
    </source>
</evidence>
<feature type="transmembrane region" description="Helical" evidence="1">
    <location>
        <begin position="285"/>
        <end position="303"/>
    </location>
</feature>
<name>A0ABR3BYL1_9PEZI</name>
<sequence length="423" mass="46573">MSPITSAASDVQTAAQQLQKRSAASQFRNQWGNPSDIFSLLLIIGPEIIKAALSQQAGCIFTPAVFSFGWVAYAFNSLLAVFGDPTDANQDTRMTPNPDFPAQVINAKYRHVRDNKAWIIGRLLRDQELSRRYAESTIPDTDDAVRNQDFQMSFFRYDQAATAGEIRRDAVWYSGFAVMLLQLVVSIVPFATHRNWAPVTVTAGGTVLALLHGAIPQWKSEKWSRVADIDSTVCITQGNGSRYVMVILGSDGDGDRGSKKRCKGLDIELLASGSKRFRFSKLSRATSVGLAVLWIVLLISVTGLEEDTWYLMAVGLIGMVHSIYVAGAARHPSALGIHLVEEKGSTIKKPMIAEALREAEKRYPFIGVGSSLIPTFFPGGMRIPQDDVSFWTVAAKRRKLQGIEQLHITVEDPLPERSLTSLV</sequence>
<feature type="transmembrane region" description="Helical" evidence="1">
    <location>
        <begin position="196"/>
        <end position="215"/>
    </location>
</feature>
<proteinExistence type="predicted"/>
<reference evidence="2 3" key="1">
    <citation type="submission" date="2024-02" db="EMBL/GenBank/DDBJ databases">
        <title>De novo assembly and annotation of 12 fungi associated with fruit tree decline syndrome in Ontario, Canada.</title>
        <authorList>
            <person name="Sulman M."/>
            <person name="Ellouze W."/>
            <person name="Ilyukhin E."/>
        </authorList>
    </citation>
    <scope>NUCLEOTIDE SEQUENCE [LARGE SCALE GENOMIC DNA]</scope>
    <source>
        <strain evidence="2 3">FDS-637</strain>
    </source>
</reference>
<keyword evidence="1" id="KW-1133">Transmembrane helix</keyword>
<evidence type="ECO:0000256" key="1">
    <source>
        <dbReference type="SAM" id="Phobius"/>
    </source>
</evidence>
<dbReference type="EMBL" id="JAJVCZ030000012">
    <property type="protein sequence ID" value="KAL0253234.1"/>
    <property type="molecule type" value="Genomic_DNA"/>
</dbReference>
<keyword evidence="1" id="KW-0812">Transmembrane</keyword>
<dbReference type="Proteomes" id="UP001430584">
    <property type="component" value="Unassembled WGS sequence"/>
</dbReference>
<comment type="caution">
    <text evidence="2">The sequence shown here is derived from an EMBL/GenBank/DDBJ whole genome shotgun (WGS) entry which is preliminary data.</text>
</comment>
<keyword evidence="1" id="KW-0472">Membrane</keyword>
<evidence type="ECO:0000313" key="2">
    <source>
        <dbReference type="EMBL" id="KAL0253234.1"/>
    </source>
</evidence>
<accession>A0ABR3BYL1</accession>
<organism evidence="2 3">
    <name type="scientific">Diplodia seriata</name>
    <dbReference type="NCBI Taxonomy" id="420778"/>
    <lineage>
        <taxon>Eukaryota</taxon>
        <taxon>Fungi</taxon>
        <taxon>Dikarya</taxon>
        <taxon>Ascomycota</taxon>
        <taxon>Pezizomycotina</taxon>
        <taxon>Dothideomycetes</taxon>
        <taxon>Dothideomycetes incertae sedis</taxon>
        <taxon>Botryosphaeriales</taxon>
        <taxon>Botryosphaeriaceae</taxon>
        <taxon>Diplodia</taxon>
    </lineage>
</organism>
<keyword evidence="3" id="KW-1185">Reference proteome</keyword>
<dbReference type="GeneID" id="92014291"/>